<keyword evidence="5" id="KW-0418">Kinase</keyword>
<organism evidence="10 11">
    <name type="scientific">Tribonema minus</name>
    <dbReference type="NCBI Taxonomy" id="303371"/>
    <lineage>
        <taxon>Eukaryota</taxon>
        <taxon>Sar</taxon>
        <taxon>Stramenopiles</taxon>
        <taxon>Ochrophyta</taxon>
        <taxon>PX clade</taxon>
        <taxon>Xanthophyceae</taxon>
        <taxon>Tribonematales</taxon>
        <taxon>Tribonemataceae</taxon>
        <taxon>Tribonema</taxon>
    </lineage>
</organism>
<evidence type="ECO:0000313" key="11">
    <source>
        <dbReference type="Proteomes" id="UP000664859"/>
    </source>
</evidence>
<feature type="domain" description="Response regulatory" evidence="9">
    <location>
        <begin position="1017"/>
        <end position="1145"/>
    </location>
</feature>
<dbReference type="InterPro" id="IPR003594">
    <property type="entry name" value="HATPase_dom"/>
</dbReference>
<feature type="domain" description="Histidine kinase" evidence="8">
    <location>
        <begin position="683"/>
        <end position="963"/>
    </location>
</feature>
<dbReference type="PRINTS" id="PR00344">
    <property type="entry name" value="BCTRLSENSOR"/>
</dbReference>
<dbReference type="PANTHER" id="PTHR43047:SF62">
    <property type="entry name" value="SENSOR HISTIDINE KINASE DPIB"/>
    <property type="match status" value="1"/>
</dbReference>
<evidence type="ECO:0000256" key="4">
    <source>
        <dbReference type="ARBA" id="ARBA00022679"/>
    </source>
</evidence>
<dbReference type="SMART" id="SM00388">
    <property type="entry name" value="HisKA"/>
    <property type="match status" value="1"/>
</dbReference>
<dbReference type="Pfam" id="PF02518">
    <property type="entry name" value="HATPase_c"/>
    <property type="match status" value="1"/>
</dbReference>
<dbReference type="CDD" id="cd17546">
    <property type="entry name" value="REC_hyHK_CKI1_RcsC-like"/>
    <property type="match status" value="1"/>
</dbReference>
<keyword evidence="4" id="KW-0808">Transferase</keyword>
<dbReference type="InterPro" id="IPR013515">
    <property type="entry name" value="Phytochrome_cen-reg"/>
</dbReference>
<proteinExistence type="predicted"/>
<dbReference type="InterPro" id="IPR029016">
    <property type="entry name" value="GAF-like_dom_sf"/>
</dbReference>
<dbReference type="SUPFAM" id="SSF52172">
    <property type="entry name" value="CheY-like"/>
    <property type="match status" value="1"/>
</dbReference>
<dbReference type="Gene3D" id="3.30.450.40">
    <property type="match status" value="2"/>
</dbReference>
<evidence type="ECO:0000256" key="5">
    <source>
        <dbReference type="ARBA" id="ARBA00022777"/>
    </source>
</evidence>
<dbReference type="PANTHER" id="PTHR43047">
    <property type="entry name" value="TWO-COMPONENT HISTIDINE PROTEIN KINASE"/>
    <property type="match status" value="1"/>
</dbReference>
<keyword evidence="3 6" id="KW-0597">Phosphoprotein</keyword>
<dbReference type="Pfam" id="PF00512">
    <property type="entry name" value="HisKA"/>
    <property type="match status" value="1"/>
</dbReference>
<dbReference type="SUPFAM" id="SSF55785">
    <property type="entry name" value="PYP-like sensor domain (PAS domain)"/>
    <property type="match status" value="1"/>
</dbReference>
<keyword evidence="11" id="KW-1185">Reference proteome</keyword>
<gene>
    <name evidence="10" type="ORF">JKP88DRAFT_276511</name>
</gene>
<dbReference type="Pfam" id="PF01590">
    <property type="entry name" value="GAF"/>
    <property type="match status" value="1"/>
</dbReference>
<dbReference type="InterPro" id="IPR001789">
    <property type="entry name" value="Sig_transdc_resp-reg_receiver"/>
</dbReference>
<evidence type="ECO:0000256" key="2">
    <source>
        <dbReference type="ARBA" id="ARBA00012438"/>
    </source>
</evidence>
<feature type="modified residue" description="4-aspartylphosphate" evidence="6">
    <location>
        <position position="1075"/>
    </location>
</feature>
<evidence type="ECO:0000256" key="3">
    <source>
        <dbReference type="ARBA" id="ARBA00022553"/>
    </source>
</evidence>
<dbReference type="Pfam" id="PF00072">
    <property type="entry name" value="Response_reg"/>
    <property type="match status" value="1"/>
</dbReference>
<dbReference type="Gene3D" id="3.30.450.20">
    <property type="entry name" value="PAS domain"/>
    <property type="match status" value="1"/>
</dbReference>
<evidence type="ECO:0000256" key="1">
    <source>
        <dbReference type="ARBA" id="ARBA00000085"/>
    </source>
</evidence>
<dbReference type="GO" id="GO:0009584">
    <property type="term" value="P:detection of visible light"/>
    <property type="evidence" value="ECO:0007669"/>
    <property type="project" value="InterPro"/>
</dbReference>
<name>A0A836CHX5_9STRA</name>
<dbReference type="InterPro" id="IPR011006">
    <property type="entry name" value="CheY-like_superfamily"/>
</dbReference>
<dbReference type="EMBL" id="JAFCMP010000113">
    <property type="protein sequence ID" value="KAG5186174.1"/>
    <property type="molecule type" value="Genomic_DNA"/>
</dbReference>
<dbReference type="OrthoDB" id="10266508at2759"/>
<dbReference type="InterPro" id="IPR005467">
    <property type="entry name" value="His_kinase_dom"/>
</dbReference>
<dbReference type="SUPFAM" id="SSF55781">
    <property type="entry name" value="GAF domain-like"/>
    <property type="match status" value="3"/>
</dbReference>
<dbReference type="Pfam" id="PF00360">
    <property type="entry name" value="PHY"/>
    <property type="match status" value="1"/>
</dbReference>
<dbReference type="GO" id="GO:0006355">
    <property type="term" value="P:regulation of DNA-templated transcription"/>
    <property type="evidence" value="ECO:0007669"/>
    <property type="project" value="InterPro"/>
</dbReference>
<dbReference type="AlphaFoldDB" id="A0A836CHX5"/>
<evidence type="ECO:0000313" key="10">
    <source>
        <dbReference type="EMBL" id="KAG5186174.1"/>
    </source>
</evidence>
<dbReference type="GO" id="GO:0005886">
    <property type="term" value="C:plasma membrane"/>
    <property type="evidence" value="ECO:0007669"/>
    <property type="project" value="TreeGrafter"/>
</dbReference>
<feature type="domain" description="Phytochrome chromophore attachment site" evidence="7">
    <location>
        <begin position="225"/>
        <end position="422"/>
    </location>
</feature>
<dbReference type="SMART" id="SM00448">
    <property type="entry name" value="REC"/>
    <property type="match status" value="1"/>
</dbReference>
<dbReference type="PROSITE" id="PS50109">
    <property type="entry name" value="HIS_KIN"/>
    <property type="match status" value="1"/>
</dbReference>
<dbReference type="InterPro" id="IPR035965">
    <property type="entry name" value="PAS-like_dom_sf"/>
</dbReference>
<dbReference type="Proteomes" id="UP000664859">
    <property type="component" value="Unassembled WGS sequence"/>
</dbReference>
<dbReference type="SUPFAM" id="SSF47384">
    <property type="entry name" value="Homodimeric domain of signal transducing histidine kinase"/>
    <property type="match status" value="1"/>
</dbReference>
<dbReference type="InterPro" id="IPR004358">
    <property type="entry name" value="Sig_transdc_His_kin-like_C"/>
</dbReference>
<dbReference type="Gene3D" id="1.10.287.130">
    <property type="match status" value="1"/>
</dbReference>
<dbReference type="SUPFAM" id="SSF55874">
    <property type="entry name" value="ATPase domain of HSP90 chaperone/DNA topoisomerase II/histidine kinase"/>
    <property type="match status" value="1"/>
</dbReference>
<dbReference type="PROSITE" id="PS50110">
    <property type="entry name" value="RESPONSE_REGULATORY"/>
    <property type="match status" value="1"/>
</dbReference>
<evidence type="ECO:0000259" key="8">
    <source>
        <dbReference type="PROSITE" id="PS50109"/>
    </source>
</evidence>
<evidence type="ECO:0000259" key="9">
    <source>
        <dbReference type="PROSITE" id="PS50110"/>
    </source>
</evidence>
<dbReference type="InterPro" id="IPR016132">
    <property type="entry name" value="Phyto_chromo_attachment"/>
</dbReference>
<sequence length="1151" mass="124902">MEGLESALSTCDRERLHEIGAIQRIGWLVGVELKEGGSGLGIVALSENLADVPWILPTQDLRGLVGKDLQELLDKNAVVTVQQVMLKDLQELLDKNAVVTVQQLIKRFQVFAQQQQDASPRGTLDEASPAACGAKSFGALRMLCKGTPLSVCADGTWSLCCSVVAANEGVFLLELEDAQRSIATSIPNADVLLCGDIMGRVRAGTSILSTAAAFCDAVMDVLPLYDRGMVYRFRDDVAGEVIYEKIRAGTIDSSYAGLRFPAGDIPVPARRLFMLNGLRLIHDTSGRLFMLNGLRLIHDTSGDANGSYAEAKRLVMLNGQRLIHDTSGMDKQASGSWADAKRDKPVVGAALKSGEKLDLSMCSLRAVSKVHVAYLRNMGVTASMSIAIVVNEELWGLYVFHSYTSPVSPSVEQRIMVEMVASISAVRIDGFIREQYVQRKLNLMSALGALAESPSIFAFFDSYAPALLAVLDIDAIVVCEGNDISASYGDKTIAPSAWGLRELNKRCGAEQVLLLSAFSSGLNGDGAGVAFLKMKRLQLALVRASHRHDVKWGGNPDVAKLPFLDGQLQPRRSFEMYLEKGRMESKLQPRRSVEMYLEKGRMESKAWSAADSEVITVMFDYCRDFLHAEMLRSFELSLERSNHECMESHKAAQENYEYFAHMSHELRMESHKAAQENYKYFAHMSHELQTPFHGVMGSLQLLLDASDKLNTAECRDIVTGALDCGDALLRTLNDILAVAKNKYKMALSMEAFSTAAMLSDAYSVMKPFAMQKGIRLSIRARGRGDASAAAAPEPAEPGAAVRAERPLLDIATCGRTHVVGDLQVVQNLLNNAIKFTPNGGSVTACMRDVTTFDEACNRWRECAKRFDHSYWAQAEGEVPTPPHSWTTQQCASALWYCLEVEDTGPGVGSHDDLLSSGVSKTHQGTGLGLHICLSHAKKHGGALGVASSAGKGTLFYFAVPLLPVQGNLEGGRTGTPSGSLSESRQGVLRRLSGATNGMHGANGTGDTLPDLGVKNPTVFIVDDSRINVRLCERKLALVLGEGVRFLSAMDGDQAVSKYEQILEAGEPVLHAILMDYHMPRMSGKDAILRIRAVEKERGRPNVPIAAYTADLSDVSKAVLLNAGASVVIPKPTPAGLLETTIQQMVGQFAQP</sequence>
<dbReference type="InterPro" id="IPR003661">
    <property type="entry name" value="HisK_dim/P_dom"/>
</dbReference>
<evidence type="ECO:0000259" key="7">
    <source>
        <dbReference type="PROSITE" id="PS50046"/>
    </source>
</evidence>
<reference evidence="10" key="1">
    <citation type="submission" date="2021-02" db="EMBL/GenBank/DDBJ databases">
        <title>First Annotated Genome of the Yellow-green Alga Tribonema minus.</title>
        <authorList>
            <person name="Mahan K.M."/>
        </authorList>
    </citation>
    <scope>NUCLEOTIDE SEQUENCE</scope>
    <source>
        <strain evidence="10">UTEX B ZZ1240</strain>
    </source>
</reference>
<dbReference type="EC" id="2.7.13.3" evidence="2"/>
<evidence type="ECO:0000256" key="6">
    <source>
        <dbReference type="PROSITE-ProRule" id="PRU00169"/>
    </source>
</evidence>
<dbReference type="SMART" id="SM00387">
    <property type="entry name" value="HATPase_c"/>
    <property type="match status" value="1"/>
</dbReference>
<dbReference type="Gene3D" id="3.30.565.10">
    <property type="entry name" value="Histidine kinase-like ATPase, C-terminal domain"/>
    <property type="match status" value="1"/>
</dbReference>
<dbReference type="Gene3D" id="3.40.50.2300">
    <property type="match status" value="1"/>
</dbReference>
<dbReference type="PROSITE" id="PS50046">
    <property type="entry name" value="PHYTOCHROME_2"/>
    <property type="match status" value="1"/>
</dbReference>
<dbReference type="InterPro" id="IPR036097">
    <property type="entry name" value="HisK_dim/P_sf"/>
</dbReference>
<dbReference type="GO" id="GO:0009927">
    <property type="term" value="F:histidine phosphotransfer kinase activity"/>
    <property type="evidence" value="ECO:0007669"/>
    <property type="project" value="TreeGrafter"/>
</dbReference>
<protein>
    <recommendedName>
        <fullName evidence="2">histidine kinase</fullName>
        <ecNumber evidence="2">2.7.13.3</ecNumber>
    </recommendedName>
</protein>
<dbReference type="InterPro" id="IPR036890">
    <property type="entry name" value="HATPase_C_sf"/>
</dbReference>
<dbReference type="CDD" id="cd00082">
    <property type="entry name" value="HisKA"/>
    <property type="match status" value="1"/>
</dbReference>
<dbReference type="GO" id="GO:0000155">
    <property type="term" value="F:phosphorelay sensor kinase activity"/>
    <property type="evidence" value="ECO:0007669"/>
    <property type="project" value="InterPro"/>
</dbReference>
<comment type="caution">
    <text evidence="10">The sequence shown here is derived from an EMBL/GenBank/DDBJ whole genome shotgun (WGS) entry which is preliminary data.</text>
</comment>
<accession>A0A836CHX5</accession>
<dbReference type="InterPro" id="IPR003018">
    <property type="entry name" value="GAF"/>
</dbReference>
<comment type="catalytic activity">
    <reaction evidence="1">
        <text>ATP + protein L-histidine = ADP + protein N-phospho-L-histidine.</text>
        <dbReference type="EC" id="2.7.13.3"/>
    </reaction>
</comment>